<protein>
    <submittedName>
        <fullName evidence="2">N-acetyltransferase</fullName>
    </submittedName>
</protein>
<dbReference type="Pfam" id="PF00583">
    <property type="entry name" value="Acetyltransf_1"/>
    <property type="match status" value="1"/>
</dbReference>
<evidence type="ECO:0000313" key="3">
    <source>
        <dbReference type="Proteomes" id="UP000298460"/>
    </source>
</evidence>
<dbReference type="InterPro" id="IPR016181">
    <property type="entry name" value="Acyl_CoA_acyltransferase"/>
</dbReference>
<sequence>MKWEFEGYMINTDKSLLSAERVKEFLSDSYWARDRSKELIERTIINSFCYGVYHEEELVGFARVVSDYSTIVWICDVYIDRNHRGKGLGKKLIVCILETPEFQNIRSSLVTRDAHELYEKFGFESVESRFMTRKPLG</sequence>
<accession>A0A4Z0R4K3</accession>
<dbReference type="AlphaFoldDB" id="A0A4Z0R4K3"/>
<keyword evidence="2" id="KW-0808">Transferase</keyword>
<dbReference type="PANTHER" id="PTHR43233:SF1">
    <property type="entry name" value="FAMILY N-ACETYLTRANSFERASE, PUTATIVE (AFU_ORTHOLOGUE AFUA_6G03350)-RELATED"/>
    <property type="match status" value="1"/>
</dbReference>
<organism evidence="2 3">
    <name type="scientific">Desulfosporosinus fructosivorans</name>
    <dbReference type="NCBI Taxonomy" id="2018669"/>
    <lineage>
        <taxon>Bacteria</taxon>
        <taxon>Bacillati</taxon>
        <taxon>Bacillota</taxon>
        <taxon>Clostridia</taxon>
        <taxon>Eubacteriales</taxon>
        <taxon>Desulfitobacteriaceae</taxon>
        <taxon>Desulfosporosinus</taxon>
    </lineage>
</organism>
<comment type="caution">
    <text evidence="2">The sequence shown here is derived from an EMBL/GenBank/DDBJ whole genome shotgun (WGS) entry which is preliminary data.</text>
</comment>
<dbReference type="GO" id="GO:0016747">
    <property type="term" value="F:acyltransferase activity, transferring groups other than amino-acyl groups"/>
    <property type="evidence" value="ECO:0007669"/>
    <property type="project" value="InterPro"/>
</dbReference>
<dbReference type="InterPro" id="IPR053144">
    <property type="entry name" value="Acetyltransferase_Butenolide"/>
</dbReference>
<dbReference type="CDD" id="cd04301">
    <property type="entry name" value="NAT_SF"/>
    <property type="match status" value="1"/>
</dbReference>
<name>A0A4Z0R4K3_9FIRM</name>
<dbReference type="SUPFAM" id="SSF55729">
    <property type="entry name" value="Acyl-CoA N-acyltransferases (Nat)"/>
    <property type="match status" value="1"/>
</dbReference>
<evidence type="ECO:0000313" key="2">
    <source>
        <dbReference type="EMBL" id="TGE37750.1"/>
    </source>
</evidence>
<proteinExistence type="predicted"/>
<keyword evidence="3" id="KW-1185">Reference proteome</keyword>
<dbReference type="RefSeq" id="WP_135547563.1">
    <property type="nucleotide sequence ID" value="NZ_SPQQ01000004.1"/>
</dbReference>
<dbReference type="Proteomes" id="UP000298460">
    <property type="component" value="Unassembled WGS sequence"/>
</dbReference>
<dbReference type="PANTHER" id="PTHR43233">
    <property type="entry name" value="FAMILY N-ACETYLTRANSFERASE, PUTATIVE (AFU_ORTHOLOGUE AFUA_6G03350)-RELATED"/>
    <property type="match status" value="1"/>
</dbReference>
<dbReference type="PROSITE" id="PS51186">
    <property type="entry name" value="GNAT"/>
    <property type="match status" value="1"/>
</dbReference>
<dbReference type="EMBL" id="SPQQ01000004">
    <property type="protein sequence ID" value="TGE37750.1"/>
    <property type="molecule type" value="Genomic_DNA"/>
</dbReference>
<dbReference type="OrthoDB" id="9775804at2"/>
<feature type="domain" description="N-acetyltransferase" evidence="1">
    <location>
        <begin position="9"/>
        <end position="137"/>
    </location>
</feature>
<evidence type="ECO:0000259" key="1">
    <source>
        <dbReference type="PROSITE" id="PS51186"/>
    </source>
</evidence>
<dbReference type="InterPro" id="IPR000182">
    <property type="entry name" value="GNAT_dom"/>
</dbReference>
<reference evidence="2 3" key="1">
    <citation type="submission" date="2019-03" db="EMBL/GenBank/DDBJ databases">
        <title>Draft Genome Sequence of Desulfosporosinus fructosivorans Strain 63.6F, Isolated from Marine Sediment in the Baltic Sea.</title>
        <authorList>
            <person name="Hausmann B."/>
            <person name="Vandieken V."/>
            <person name="Pjevac P."/>
            <person name="Schreck K."/>
            <person name="Herbold C.W."/>
            <person name="Loy A."/>
        </authorList>
    </citation>
    <scope>NUCLEOTIDE SEQUENCE [LARGE SCALE GENOMIC DNA]</scope>
    <source>
        <strain evidence="2 3">63.6F</strain>
    </source>
</reference>
<gene>
    <name evidence="2" type="ORF">E4K67_13635</name>
</gene>
<dbReference type="Gene3D" id="3.40.630.30">
    <property type="match status" value="1"/>
</dbReference>